<gene>
    <name evidence="2" type="ORF">ElyMa_005567100</name>
</gene>
<dbReference type="AlphaFoldDB" id="A0AAV4F0M3"/>
<keyword evidence="1" id="KW-0812">Transmembrane</keyword>
<keyword evidence="3" id="KW-1185">Reference proteome</keyword>
<comment type="caution">
    <text evidence="2">The sequence shown here is derived from an EMBL/GenBank/DDBJ whole genome shotgun (WGS) entry which is preliminary data.</text>
</comment>
<evidence type="ECO:0000256" key="1">
    <source>
        <dbReference type="SAM" id="Phobius"/>
    </source>
</evidence>
<dbReference type="Proteomes" id="UP000762676">
    <property type="component" value="Unassembled WGS sequence"/>
</dbReference>
<evidence type="ECO:0000313" key="3">
    <source>
        <dbReference type="Proteomes" id="UP000762676"/>
    </source>
</evidence>
<feature type="transmembrane region" description="Helical" evidence="1">
    <location>
        <begin position="59"/>
        <end position="80"/>
    </location>
</feature>
<evidence type="ECO:0000313" key="2">
    <source>
        <dbReference type="EMBL" id="GFR66762.1"/>
    </source>
</evidence>
<keyword evidence="1" id="KW-0472">Membrane</keyword>
<feature type="transmembrane region" description="Helical" evidence="1">
    <location>
        <begin position="21"/>
        <end position="47"/>
    </location>
</feature>
<dbReference type="EMBL" id="BMAT01011096">
    <property type="protein sequence ID" value="GFR66762.1"/>
    <property type="molecule type" value="Genomic_DNA"/>
</dbReference>
<organism evidence="2 3">
    <name type="scientific">Elysia marginata</name>
    <dbReference type="NCBI Taxonomy" id="1093978"/>
    <lineage>
        <taxon>Eukaryota</taxon>
        <taxon>Metazoa</taxon>
        <taxon>Spiralia</taxon>
        <taxon>Lophotrochozoa</taxon>
        <taxon>Mollusca</taxon>
        <taxon>Gastropoda</taxon>
        <taxon>Heterobranchia</taxon>
        <taxon>Euthyneura</taxon>
        <taxon>Panpulmonata</taxon>
        <taxon>Sacoglossa</taxon>
        <taxon>Placobranchoidea</taxon>
        <taxon>Plakobranchidae</taxon>
        <taxon>Elysia</taxon>
    </lineage>
</organism>
<proteinExistence type="predicted"/>
<reference evidence="2 3" key="1">
    <citation type="journal article" date="2021" name="Elife">
        <title>Chloroplast acquisition without the gene transfer in kleptoplastic sea slugs, Plakobranchus ocellatus.</title>
        <authorList>
            <person name="Maeda T."/>
            <person name="Takahashi S."/>
            <person name="Yoshida T."/>
            <person name="Shimamura S."/>
            <person name="Takaki Y."/>
            <person name="Nagai Y."/>
            <person name="Toyoda A."/>
            <person name="Suzuki Y."/>
            <person name="Arimoto A."/>
            <person name="Ishii H."/>
            <person name="Satoh N."/>
            <person name="Nishiyama T."/>
            <person name="Hasebe M."/>
            <person name="Maruyama T."/>
            <person name="Minagawa J."/>
            <person name="Obokata J."/>
            <person name="Shigenobu S."/>
        </authorList>
    </citation>
    <scope>NUCLEOTIDE SEQUENCE [LARGE SCALE GENOMIC DNA]</scope>
</reference>
<keyword evidence="1" id="KW-1133">Transmembrane helix</keyword>
<accession>A0AAV4F0M3</accession>
<name>A0AAV4F0M3_9GAST</name>
<protein>
    <recommendedName>
        <fullName evidence="4">G-protein coupled receptors family 1 profile domain-containing protein</fullName>
    </recommendedName>
</protein>
<sequence>MSNHSLSAAAETHLSGAQLKAVSIISLLTSGTSCLGSFSVLLCSIYYKRVFYPEVFPTFHLAVADVAASLSLLISSVIFMSDTPGFPGANGPCDYMMTLVTVRYG</sequence>
<evidence type="ECO:0008006" key="4">
    <source>
        <dbReference type="Google" id="ProtNLM"/>
    </source>
</evidence>